<evidence type="ECO:0000313" key="11">
    <source>
        <dbReference type="EMBL" id="MAG22191.1"/>
    </source>
</evidence>
<evidence type="ECO:0000256" key="5">
    <source>
        <dbReference type="ARBA" id="ARBA00023110"/>
    </source>
</evidence>
<dbReference type="SUPFAM" id="SSF54534">
    <property type="entry name" value="FKBP-like"/>
    <property type="match status" value="1"/>
</dbReference>
<evidence type="ECO:0000256" key="6">
    <source>
        <dbReference type="ARBA" id="ARBA00023186"/>
    </source>
</evidence>
<evidence type="ECO:0000256" key="4">
    <source>
        <dbReference type="ARBA" id="ARBA00022490"/>
    </source>
</evidence>
<dbReference type="PROSITE" id="PS50059">
    <property type="entry name" value="FKBP_PPIASE"/>
    <property type="match status" value="1"/>
</dbReference>
<evidence type="ECO:0000259" key="10">
    <source>
        <dbReference type="PROSITE" id="PS50059"/>
    </source>
</evidence>
<dbReference type="Proteomes" id="UP000226592">
    <property type="component" value="Unassembled WGS sequence"/>
</dbReference>
<keyword evidence="6" id="KW-0143">Chaperone</keyword>
<comment type="caution">
    <text evidence="11">The sequence shown here is derived from an EMBL/GenBank/DDBJ whole genome shotgun (WGS) entry which is preliminary data.</text>
</comment>
<gene>
    <name evidence="11" type="ORF">CL943_02715</name>
</gene>
<evidence type="ECO:0000256" key="1">
    <source>
        <dbReference type="ARBA" id="ARBA00000971"/>
    </source>
</evidence>
<dbReference type="PANTHER" id="PTHR47861:SF3">
    <property type="entry name" value="FKBP-TYPE PEPTIDYL-PROLYL CIS-TRANS ISOMERASE SLYD"/>
    <property type="match status" value="1"/>
</dbReference>
<reference evidence="12" key="1">
    <citation type="submission" date="2017-09" db="EMBL/GenBank/DDBJ databases">
        <title>The Reconstruction of 2,631 Draft Metagenome-Assembled Genomes from the Global Oceans.</title>
        <authorList>
            <person name="Tully B.J."/>
            <person name="Graham E.D."/>
            <person name="Heidelberg J.F."/>
        </authorList>
    </citation>
    <scope>NUCLEOTIDE SEQUENCE [LARGE SCALE GENOMIC DNA]</scope>
</reference>
<sequence length="174" mass="18850">MLLLAGCTQAPADTNIDDTDNTDNTGGVDVTVEVVEVGDNIKVEYRGSFEDGEVFDSSERFGKPLEFVAGIGRMIKGFDDAVIGMKLNDEKTITITAENAYGVSDPKRVVEIPRESINIDWNTLEAGTPISSTVAGNGVVLEKKEDSVLVDFNHPLAGKTLVFWIKVVELNKSQ</sequence>
<accession>A0A2D6M195</accession>
<evidence type="ECO:0000313" key="12">
    <source>
        <dbReference type="Proteomes" id="UP000226592"/>
    </source>
</evidence>
<protein>
    <recommendedName>
        <fullName evidence="9">Peptidyl-prolyl cis-trans isomerase</fullName>
        <ecNumber evidence="9">5.2.1.8</ecNumber>
    </recommendedName>
</protein>
<dbReference type="GO" id="GO:0042026">
    <property type="term" value="P:protein refolding"/>
    <property type="evidence" value="ECO:0007669"/>
    <property type="project" value="UniProtKB-ARBA"/>
</dbReference>
<dbReference type="GO" id="GO:0005737">
    <property type="term" value="C:cytoplasm"/>
    <property type="evidence" value="ECO:0007669"/>
    <property type="project" value="UniProtKB-SubCell"/>
</dbReference>
<dbReference type="InterPro" id="IPR001179">
    <property type="entry name" value="PPIase_FKBP_dom"/>
</dbReference>
<dbReference type="PANTHER" id="PTHR47861">
    <property type="entry name" value="FKBP-TYPE PEPTIDYL-PROLYL CIS-TRANS ISOMERASE SLYD"/>
    <property type="match status" value="1"/>
</dbReference>
<dbReference type="EMBL" id="NZBU01000008">
    <property type="protein sequence ID" value="MAG22191.1"/>
    <property type="molecule type" value="Genomic_DNA"/>
</dbReference>
<evidence type="ECO:0000256" key="8">
    <source>
        <dbReference type="PROSITE-ProRule" id="PRU00277"/>
    </source>
</evidence>
<evidence type="ECO:0000256" key="2">
    <source>
        <dbReference type="ARBA" id="ARBA00004496"/>
    </source>
</evidence>
<dbReference type="EC" id="5.2.1.8" evidence="9"/>
<evidence type="ECO:0000256" key="3">
    <source>
        <dbReference type="ARBA" id="ARBA00006577"/>
    </source>
</evidence>
<evidence type="ECO:0000256" key="7">
    <source>
        <dbReference type="ARBA" id="ARBA00023235"/>
    </source>
</evidence>
<dbReference type="GO" id="GO:0003755">
    <property type="term" value="F:peptidyl-prolyl cis-trans isomerase activity"/>
    <property type="evidence" value="ECO:0007669"/>
    <property type="project" value="UniProtKB-UniRule"/>
</dbReference>
<proteinExistence type="inferred from homology"/>
<keyword evidence="7 8" id="KW-0413">Isomerase</keyword>
<comment type="similarity">
    <text evidence="3 9">Belongs to the FKBP-type PPIase family.</text>
</comment>
<name>A0A2D6M195_9ARCH</name>
<keyword evidence="5 8" id="KW-0697">Rotamase</keyword>
<dbReference type="AlphaFoldDB" id="A0A2D6M195"/>
<comment type="subcellular location">
    <subcellularLocation>
        <location evidence="2">Cytoplasm</location>
    </subcellularLocation>
</comment>
<feature type="domain" description="PPIase FKBP-type" evidence="10">
    <location>
        <begin position="38"/>
        <end position="116"/>
    </location>
</feature>
<organism evidence="11 12">
    <name type="scientific">Candidatus Iainarchaeum sp</name>
    <dbReference type="NCBI Taxonomy" id="3101447"/>
    <lineage>
        <taxon>Archaea</taxon>
        <taxon>Candidatus Iainarchaeota</taxon>
        <taxon>Candidatus Iainarchaeia</taxon>
        <taxon>Candidatus Iainarchaeales</taxon>
        <taxon>Candidatus Iainarchaeaceae</taxon>
        <taxon>Candidatus Iainarchaeum</taxon>
    </lineage>
</organism>
<dbReference type="Gene3D" id="3.10.50.40">
    <property type="match status" value="1"/>
</dbReference>
<keyword evidence="4" id="KW-0963">Cytoplasm</keyword>
<dbReference type="Pfam" id="PF00254">
    <property type="entry name" value="FKBP_C"/>
    <property type="match status" value="1"/>
</dbReference>
<dbReference type="InterPro" id="IPR046357">
    <property type="entry name" value="PPIase_dom_sf"/>
</dbReference>
<evidence type="ECO:0000256" key="9">
    <source>
        <dbReference type="RuleBase" id="RU003915"/>
    </source>
</evidence>
<comment type="catalytic activity">
    <reaction evidence="1 8 9">
        <text>[protein]-peptidylproline (omega=180) = [protein]-peptidylproline (omega=0)</text>
        <dbReference type="Rhea" id="RHEA:16237"/>
        <dbReference type="Rhea" id="RHEA-COMP:10747"/>
        <dbReference type="Rhea" id="RHEA-COMP:10748"/>
        <dbReference type="ChEBI" id="CHEBI:83833"/>
        <dbReference type="ChEBI" id="CHEBI:83834"/>
        <dbReference type="EC" id="5.2.1.8"/>
    </reaction>
</comment>